<organism evidence="1 2">
    <name type="scientific">Methanolobus mangrovi</name>
    <dbReference type="NCBI Taxonomy" id="3072977"/>
    <lineage>
        <taxon>Archaea</taxon>
        <taxon>Methanobacteriati</taxon>
        <taxon>Methanobacteriota</taxon>
        <taxon>Stenosarchaea group</taxon>
        <taxon>Methanomicrobia</taxon>
        <taxon>Methanosarcinales</taxon>
        <taxon>Methanosarcinaceae</taxon>
        <taxon>Methanolobus</taxon>
    </lineage>
</organism>
<evidence type="ECO:0000313" key="1">
    <source>
        <dbReference type="EMBL" id="WMW22216.1"/>
    </source>
</evidence>
<dbReference type="GeneID" id="84231021"/>
<dbReference type="RefSeq" id="WP_309308011.1">
    <property type="nucleotide sequence ID" value="NZ_CP133594.1"/>
</dbReference>
<protein>
    <submittedName>
        <fullName evidence="1">Uncharacterized protein</fullName>
    </submittedName>
</protein>
<reference evidence="1" key="1">
    <citation type="submission" date="2023-08" db="EMBL/GenBank/DDBJ databases">
        <title>Methanolobus mangrovi sp. nov. and Methanolobus sediminis sp. nov, two novel methylotrophic methanogens isolated from mangrove sediments in China.</title>
        <authorList>
            <person name="Zhou J."/>
        </authorList>
    </citation>
    <scope>NUCLEOTIDE SEQUENCE</scope>
    <source>
        <strain evidence="1">FTZ2</strain>
    </source>
</reference>
<dbReference type="KEGG" id="mmav:RE476_12730"/>
<dbReference type="Proteomes" id="UP001183006">
    <property type="component" value="Chromosome"/>
</dbReference>
<name>A0AA51YGM1_9EURY</name>
<keyword evidence="2" id="KW-1185">Reference proteome</keyword>
<gene>
    <name evidence="1" type="ORF">RE476_12730</name>
</gene>
<dbReference type="AlphaFoldDB" id="A0AA51YGM1"/>
<dbReference type="EMBL" id="CP133594">
    <property type="protein sequence ID" value="WMW22216.1"/>
    <property type="molecule type" value="Genomic_DNA"/>
</dbReference>
<accession>A0AA51YGM1</accession>
<sequence>MDNCHIERLGSEYGGWAFCPENVGEQSVVYSFGIGEDISWDEALID</sequence>
<evidence type="ECO:0000313" key="2">
    <source>
        <dbReference type="Proteomes" id="UP001183006"/>
    </source>
</evidence>
<proteinExistence type="predicted"/>